<dbReference type="SUPFAM" id="SSF81452">
    <property type="entry name" value="Cytochrome c oxidase subunit III-like"/>
    <property type="match status" value="1"/>
</dbReference>
<evidence type="ECO:0000313" key="10">
    <source>
        <dbReference type="EMBL" id="NOT33377.1"/>
    </source>
</evidence>
<evidence type="ECO:0000256" key="8">
    <source>
        <dbReference type="SAM" id="Phobius"/>
    </source>
</evidence>
<evidence type="ECO:0000256" key="1">
    <source>
        <dbReference type="ARBA" id="ARBA00004651"/>
    </source>
</evidence>
<organism evidence="10 11">
    <name type="scientific">Eiseniibacteriota bacterium</name>
    <dbReference type="NCBI Taxonomy" id="2212470"/>
    <lineage>
        <taxon>Bacteria</taxon>
        <taxon>Candidatus Eiseniibacteriota</taxon>
    </lineage>
</organism>
<dbReference type="GO" id="GO:0019646">
    <property type="term" value="P:aerobic electron transport chain"/>
    <property type="evidence" value="ECO:0007669"/>
    <property type="project" value="InterPro"/>
</dbReference>
<dbReference type="GO" id="GO:0005886">
    <property type="term" value="C:plasma membrane"/>
    <property type="evidence" value="ECO:0007669"/>
    <property type="project" value="UniProtKB-SubCell"/>
</dbReference>
<evidence type="ECO:0000259" key="9">
    <source>
        <dbReference type="PROSITE" id="PS50253"/>
    </source>
</evidence>
<evidence type="ECO:0000256" key="7">
    <source>
        <dbReference type="RuleBase" id="RU003376"/>
    </source>
</evidence>
<accession>A0A849SKK9</accession>
<sequence length="195" mass="21006">MSTSMGSAIEPARRAKTDQGVFGMALVVFVEVMLFAGFLSAYMIARSSVAPGLWPPPDQPRLPVERTLLNTAALIVSGIVLYLTQRAATRRGIASVGPGLFATLAFGAFFVGFQGIEWAGLLRQGFTLTSSQLGAFFYVIIGAHALHAVAALIGLVACVVRLRAARLTPSFLGAAALFWYFVVAVWPFLYWQVYL</sequence>
<name>A0A849SKK9_UNCEI</name>
<feature type="transmembrane region" description="Helical" evidence="8">
    <location>
        <begin position="21"/>
        <end position="44"/>
    </location>
</feature>
<comment type="similarity">
    <text evidence="2 7">Belongs to the cytochrome c oxidase subunit 3 family.</text>
</comment>
<evidence type="ECO:0000256" key="5">
    <source>
        <dbReference type="ARBA" id="ARBA00022989"/>
    </source>
</evidence>
<dbReference type="InterPro" id="IPR024791">
    <property type="entry name" value="Cyt_c/ubiquinol_Oxase_su3"/>
</dbReference>
<gene>
    <name evidence="10" type="ORF">HOP12_04310</name>
</gene>
<keyword evidence="6 8" id="KW-0472">Membrane</keyword>
<reference evidence="10 11" key="1">
    <citation type="submission" date="2020-04" db="EMBL/GenBank/DDBJ databases">
        <title>Metagenomic profiling of ammonia- and methane-oxidizing microorganisms in a Dutch drinking water treatment plant.</title>
        <authorList>
            <person name="Poghosyan L."/>
            <person name="Leucker S."/>
        </authorList>
    </citation>
    <scope>NUCLEOTIDE SEQUENCE [LARGE SCALE GENOMIC DNA]</scope>
    <source>
        <strain evidence="10">S-RSF-IL-03</strain>
    </source>
</reference>
<keyword evidence="5 8" id="KW-1133">Transmembrane helix</keyword>
<evidence type="ECO:0000256" key="6">
    <source>
        <dbReference type="ARBA" id="ARBA00023136"/>
    </source>
</evidence>
<keyword evidence="3" id="KW-1003">Cell membrane</keyword>
<evidence type="ECO:0000256" key="3">
    <source>
        <dbReference type="ARBA" id="ARBA00022475"/>
    </source>
</evidence>
<proteinExistence type="inferred from homology"/>
<evidence type="ECO:0000313" key="11">
    <source>
        <dbReference type="Proteomes" id="UP000580839"/>
    </source>
</evidence>
<dbReference type="CDD" id="cd00386">
    <property type="entry name" value="Heme_Cu_Oxidase_III_like"/>
    <property type="match status" value="1"/>
</dbReference>
<feature type="transmembrane region" description="Helical" evidence="8">
    <location>
        <begin position="96"/>
        <end position="116"/>
    </location>
</feature>
<dbReference type="Gene3D" id="1.20.120.80">
    <property type="entry name" value="Cytochrome c oxidase, subunit III, four-helix bundle"/>
    <property type="match status" value="1"/>
</dbReference>
<dbReference type="InterPro" id="IPR035973">
    <property type="entry name" value="Cyt_c_oxidase_su3-like_sf"/>
</dbReference>
<dbReference type="GO" id="GO:0004129">
    <property type="term" value="F:cytochrome-c oxidase activity"/>
    <property type="evidence" value="ECO:0007669"/>
    <property type="project" value="InterPro"/>
</dbReference>
<comment type="subcellular location">
    <subcellularLocation>
        <location evidence="1 7">Cell membrane</location>
        <topology evidence="1 7">Multi-pass membrane protein</topology>
    </subcellularLocation>
</comment>
<dbReference type="PANTHER" id="PTHR11403">
    <property type="entry name" value="CYTOCHROME C OXIDASE SUBUNIT III"/>
    <property type="match status" value="1"/>
</dbReference>
<dbReference type="Proteomes" id="UP000580839">
    <property type="component" value="Unassembled WGS sequence"/>
</dbReference>
<feature type="transmembrane region" description="Helical" evidence="8">
    <location>
        <begin position="171"/>
        <end position="191"/>
    </location>
</feature>
<dbReference type="Pfam" id="PF00510">
    <property type="entry name" value="COX3"/>
    <property type="match status" value="1"/>
</dbReference>
<evidence type="ECO:0000256" key="2">
    <source>
        <dbReference type="ARBA" id="ARBA00010581"/>
    </source>
</evidence>
<feature type="transmembrane region" description="Helical" evidence="8">
    <location>
        <begin position="64"/>
        <end position="84"/>
    </location>
</feature>
<evidence type="ECO:0000256" key="4">
    <source>
        <dbReference type="ARBA" id="ARBA00022692"/>
    </source>
</evidence>
<dbReference type="AlphaFoldDB" id="A0A849SKK9"/>
<dbReference type="PANTHER" id="PTHR11403:SF2">
    <property type="entry name" value="CYTOCHROME BO(3) UBIQUINOL OXIDASE SUBUNIT 3"/>
    <property type="match status" value="1"/>
</dbReference>
<dbReference type="InterPro" id="IPR013833">
    <property type="entry name" value="Cyt_c_oxidase_su3_a-hlx"/>
</dbReference>
<keyword evidence="4 7" id="KW-0812">Transmembrane</keyword>
<feature type="domain" description="Heme-copper oxidase subunit III family profile" evidence="9">
    <location>
        <begin position="22"/>
        <end position="195"/>
    </location>
</feature>
<dbReference type="PROSITE" id="PS50253">
    <property type="entry name" value="COX3"/>
    <property type="match status" value="1"/>
</dbReference>
<protein>
    <recommendedName>
        <fullName evidence="9">Heme-copper oxidase subunit III family profile domain-containing protein</fullName>
    </recommendedName>
</protein>
<comment type="caution">
    <text evidence="10">The sequence shown here is derived from an EMBL/GenBank/DDBJ whole genome shotgun (WGS) entry which is preliminary data.</text>
</comment>
<dbReference type="InterPro" id="IPR000298">
    <property type="entry name" value="Cyt_c_oxidase-like_su3"/>
</dbReference>
<feature type="transmembrane region" description="Helical" evidence="8">
    <location>
        <begin position="136"/>
        <end position="159"/>
    </location>
</feature>
<dbReference type="EMBL" id="JABFRW010000044">
    <property type="protein sequence ID" value="NOT33377.1"/>
    <property type="molecule type" value="Genomic_DNA"/>
</dbReference>